<keyword evidence="3" id="KW-0812">Transmembrane</keyword>
<evidence type="ECO:0000256" key="3">
    <source>
        <dbReference type="SAM" id="Phobius"/>
    </source>
</evidence>
<dbReference type="Gramene" id="LPERR02G06850.1">
    <property type="protein sequence ID" value="LPERR02G06850.1"/>
    <property type="gene ID" value="LPERR02G06850"/>
</dbReference>
<dbReference type="EnsemblPlants" id="LPERR02G06850.1">
    <property type="protein sequence ID" value="LPERR02G06850.1"/>
    <property type="gene ID" value="LPERR02G06850"/>
</dbReference>
<dbReference type="Proteomes" id="UP000032180">
    <property type="component" value="Chromosome 2"/>
</dbReference>
<reference evidence="4" key="3">
    <citation type="submission" date="2015-04" db="UniProtKB">
        <authorList>
            <consortium name="EnsemblPlants"/>
        </authorList>
    </citation>
    <scope>IDENTIFICATION</scope>
</reference>
<protein>
    <submittedName>
        <fullName evidence="4">Uncharacterized protein</fullName>
    </submittedName>
</protein>
<evidence type="ECO:0000313" key="5">
    <source>
        <dbReference type="Proteomes" id="UP000032180"/>
    </source>
</evidence>
<dbReference type="InterPro" id="IPR011990">
    <property type="entry name" value="TPR-like_helical_dom_sf"/>
</dbReference>
<dbReference type="SUPFAM" id="SSF48452">
    <property type="entry name" value="TPR-like"/>
    <property type="match status" value="1"/>
</dbReference>
<keyword evidence="5" id="KW-1185">Reference proteome</keyword>
<sequence length="221" mass="23224">MAVLALGAAATWPEAAIQCLLFLLAAAMLLALHSLPRRAAHRLRRASSSSSSNSTQSHRHFAQGAQLLARARAAAASSSGPTPKPKPNKAPGPLARAAVAEADLAIALDPRDAAPLILKALALDLQGHRLPALRALDAALSPPLARSLEPRERGTRRPPTSPRPPRNARAHALLGECYERKGMADEARVAFEAAASIDPSLATAARDRIEGSDDGDENIQH</sequence>
<feature type="region of interest" description="Disordered" evidence="2">
    <location>
        <begin position="72"/>
        <end position="93"/>
    </location>
</feature>
<keyword evidence="3" id="KW-1133">Transmembrane helix</keyword>
<evidence type="ECO:0000313" key="4">
    <source>
        <dbReference type="EnsemblPlants" id="LPERR02G06850.1"/>
    </source>
</evidence>
<reference evidence="5" key="2">
    <citation type="submission" date="2013-12" db="EMBL/GenBank/DDBJ databases">
        <authorList>
            <person name="Yu Y."/>
            <person name="Lee S."/>
            <person name="de Baynast K."/>
            <person name="Wissotski M."/>
            <person name="Liu L."/>
            <person name="Talag J."/>
            <person name="Goicoechea J."/>
            <person name="Angelova A."/>
            <person name="Jetty R."/>
            <person name="Kudrna D."/>
            <person name="Golser W."/>
            <person name="Rivera L."/>
            <person name="Zhang J."/>
            <person name="Wing R."/>
        </authorList>
    </citation>
    <scope>NUCLEOTIDE SEQUENCE</scope>
</reference>
<dbReference type="Gene3D" id="1.25.40.10">
    <property type="entry name" value="Tetratricopeptide repeat domain"/>
    <property type="match status" value="1"/>
</dbReference>
<dbReference type="PROSITE" id="PS50005">
    <property type="entry name" value="TPR"/>
    <property type="match status" value="1"/>
</dbReference>
<dbReference type="HOGENOM" id="CLU_081991_0_0_1"/>
<evidence type="ECO:0000256" key="1">
    <source>
        <dbReference type="PROSITE-ProRule" id="PRU00339"/>
    </source>
</evidence>
<feature type="region of interest" description="Disordered" evidence="2">
    <location>
        <begin position="202"/>
        <end position="221"/>
    </location>
</feature>
<feature type="repeat" description="TPR" evidence="1">
    <location>
        <begin position="168"/>
        <end position="201"/>
    </location>
</feature>
<name>A0A0D9VDI4_9ORYZ</name>
<feature type="transmembrane region" description="Helical" evidence="3">
    <location>
        <begin position="15"/>
        <end position="35"/>
    </location>
</feature>
<accession>A0A0D9VDI4</accession>
<evidence type="ECO:0000256" key="2">
    <source>
        <dbReference type="SAM" id="MobiDB-lite"/>
    </source>
</evidence>
<dbReference type="STRING" id="77586.A0A0D9VDI4"/>
<proteinExistence type="predicted"/>
<dbReference type="SMART" id="SM00028">
    <property type="entry name" value="TPR"/>
    <property type="match status" value="1"/>
</dbReference>
<dbReference type="AlphaFoldDB" id="A0A0D9VDI4"/>
<keyword evidence="3" id="KW-0472">Membrane</keyword>
<feature type="region of interest" description="Disordered" evidence="2">
    <location>
        <begin position="144"/>
        <end position="169"/>
    </location>
</feature>
<feature type="compositionally biased region" description="Acidic residues" evidence="2">
    <location>
        <begin position="212"/>
        <end position="221"/>
    </location>
</feature>
<dbReference type="InterPro" id="IPR019734">
    <property type="entry name" value="TPR_rpt"/>
</dbReference>
<organism evidence="4 5">
    <name type="scientific">Leersia perrieri</name>
    <dbReference type="NCBI Taxonomy" id="77586"/>
    <lineage>
        <taxon>Eukaryota</taxon>
        <taxon>Viridiplantae</taxon>
        <taxon>Streptophyta</taxon>
        <taxon>Embryophyta</taxon>
        <taxon>Tracheophyta</taxon>
        <taxon>Spermatophyta</taxon>
        <taxon>Magnoliopsida</taxon>
        <taxon>Liliopsida</taxon>
        <taxon>Poales</taxon>
        <taxon>Poaceae</taxon>
        <taxon>BOP clade</taxon>
        <taxon>Oryzoideae</taxon>
        <taxon>Oryzeae</taxon>
        <taxon>Oryzinae</taxon>
        <taxon>Leersia</taxon>
    </lineage>
</organism>
<keyword evidence="1" id="KW-0802">TPR repeat</keyword>
<reference evidence="4 5" key="1">
    <citation type="submission" date="2012-08" db="EMBL/GenBank/DDBJ databases">
        <title>Oryza genome evolution.</title>
        <authorList>
            <person name="Wing R.A."/>
        </authorList>
    </citation>
    <scope>NUCLEOTIDE SEQUENCE</scope>
</reference>
<dbReference type="eggNOG" id="ENOG502RXHU">
    <property type="taxonomic scope" value="Eukaryota"/>
</dbReference>